<dbReference type="EMBL" id="BAAAFD010000031">
    <property type="protein sequence ID" value="GAA0860420.1"/>
    <property type="molecule type" value="Genomic_DNA"/>
</dbReference>
<proteinExistence type="predicted"/>
<keyword evidence="2" id="KW-1185">Reference proteome</keyword>
<sequence length="43" mass="4828">MHLKPNKLPKFAAKSAAGTNTHWAKPNNVRICPLAKRYVPKDN</sequence>
<accession>A0ABP3X698</accession>
<gene>
    <name evidence="1" type="ORF">GCM10009114_37290</name>
</gene>
<evidence type="ECO:0000313" key="2">
    <source>
        <dbReference type="Proteomes" id="UP001500359"/>
    </source>
</evidence>
<protein>
    <submittedName>
        <fullName evidence="1">Uncharacterized protein</fullName>
    </submittedName>
</protein>
<comment type="caution">
    <text evidence="1">The sequence shown here is derived from an EMBL/GenBank/DDBJ whole genome shotgun (WGS) entry which is preliminary data.</text>
</comment>
<reference evidence="2" key="1">
    <citation type="journal article" date="2019" name="Int. J. Syst. Evol. Microbiol.">
        <title>The Global Catalogue of Microorganisms (GCM) 10K type strain sequencing project: providing services to taxonomists for standard genome sequencing and annotation.</title>
        <authorList>
            <consortium name="The Broad Institute Genomics Platform"/>
            <consortium name="The Broad Institute Genome Sequencing Center for Infectious Disease"/>
            <person name="Wu L."/>
            <person name="Ma J."/>
        </authorList>
    </citation>
    <scope>NUCLEOTIDE SEQUENCE [LARGE SCALE GENOMIC DNA]</scope>
    <source>
        <strain evidence="2">JCM 15896</strain>
    </source>
</reference>
<organism evidence="1 2">
    <name type="scientific">Aliiglaciecola litoralis</name>
    <dbReference type="NCBI Taxonomy" id="582857"/>
    <lineage>
        <taxon>Bacteria</taxon>
        <taxon>Pseudomonadati</taxon>
        <taxon>Pseudomonadota</taxon>
        <taxon>Gammaproteobacteria</taxon>
        <taxon>Alteromonadales</taxon>
        <taxon>Alteromonadaceae</taxon>
        <taxon>Aliiglaciecola</taxon>
    </lineage>
</organism>
<name>A0ABP3X698_9ALTE</name>
<evidence type="ECO:0000313" key="1">
    <source>
        <dbReference type="EMBL" id="GAA0860420.1"/>
    </source>
</evidence>
<dbReference type="Proteomes" id="UP001500359">
    <property type="component" value="Unassembled WGS sequence"/>
</dbReference>